<evidence type="ECO:0000256" key="1">
    <source>
        <dbReference type="SAM" id="Phobius"/>
    </source>
</evidence>
<dbReference type="KEGG" id="stri:C7M71_007600"/>
<organism evidence="2 3">
    <name type="scientific">Peterkaempfera bronchialis</name>
    <dbReference type="NCBI Taxonomy" id="2126346"/>
    <lineage>
        <taxon>Bacteria</taxon>
        <taxon>Bacillati</taxon>
        <taxon>Actinomycetota</taxon>
        <taxon>Actinomycetes</taxon>
        <taxon>Kitasatosporales</taxon>
        <taxon>Streptomycetaceae</taxon>
        <taxon>Peterkaempfera</taxon>
    </lineage>
</organism>
<evidence type="ECO:0000313" key="2">
    <source>
        <dbReference type="EMBL" id="AXI77324.1"/>
    </source>
</evidence>
<dbReference type="InterPro" id="IPR019734">
    <property type="entry name" value="TPR_rpt"/>
</dbReference>
<proteinExistence type="predicted"/>
<dbReference type="EMBL" id="CP031264">
    <property type="protein sequence ID" value="AXI77324.1"/>
    <property type="molecule type" value="Genomic_DNA"/>
</dbReference>
<dbReference type="SUPFAM" id="SSF48452">
    <property type="entry name" value="TPR-like"/>
    <property type="match status" value="1"/>
</dbReference>
<protein>
    <recommendedName>
        <fullName evidence="4">Tetratricopeptide repeat protein</fullName>
    </recommendedName>
</protein>
<keyword evidence="1" id="KW-1133">Transmembrane helix</keyword>
<dbReference type="RefSeq" id="WP_111494457.1">
    <property type="nucleotide sequence ID" value="NZ_CP031264.1"/>
</dbReference>
<keyword evidence="1" id="KW-0812">Transmembrane</keyword>
<dbReference type="Gene3D" id="1.25.40.10">
    <property type="entry name" value="Tetratricopeptide repeat domain"/>
    <property type="match status" value="2"/>
</dbReference>
<gene>
    <name evidence="2" type="ORF">C7M71_007600</name>
</gene>
<evidence type="ECO:0008006" key="4">
    <source>
        <dbReference type="Google" id="ProtNLM"/>
    </source>
</evidence>
<sequence>MSADALALAEHWLERGRPDRALDELSRLTGEGAVSRHAFRVRALAHHLADDDQAAVDIARSGLAAHGPDAGLLGVLAQSLADLGRTAEAEHACLSGLTLEPQNAWLLCTYARLCAFAGQHDKARQLVDRAAAHDPGSRPVAHTRVVLAIARGDHAEAERLTAALLAADPDDVGAHALRGLAASHRGDPGAAYAGFRAAAAGNPQNRHMVDAARELRAANHWLLRPLRPFQRFSVFQIWITVVLIQFGLRAVGLGAVALPLALAWLAFCAYSWIAPPIVRRLMRKGLL</sequence>
<dbReference type="InterPro" id="IPR011990">
    <property type="entry name" value="TPR-like_helical_dom_sf"/>
</dbReference>
<dbReference type="Proteomes" id="UP000249340">
    <property type="component" value="Chromosome"/>
</dbReference>
<keyword evidence="1" id="KW-0472">Membrane</keyword>
<keyword evidence="3" id="KW-1185">Reference proteome</keyword>
<dbReference type="SMART" id="SM00028">
    <property type="entry name" value="TPR"/>
    <property type="match status" value="3"/>
</dbReference>
<dbReference type="OrthoDB" id="3353922at2"/>
<evidence type="ECO:0000313" key="3">
    <source>
        <dbReference type="Proteomes" id="UP000249340"/>
    </source>
</evidence>
<dbReference type="Pfam" id="PF14559">
    <property type="entry name" value="TPR_19"/>
    <property type="match status" value="1"/>
</dbReference>
<reference evidence="3" key="1">
    <citation type="submission" date="2018-07" db="EMBL/GenBank/DDBJ databases">
        <title>Streptacidiphilus bronchialis DSM 106435 chromosome.</title>
        <authorList>
            <person name="Batra D."/>
            <person name="Gulvik C.A."/>
        </authorList>
    </citation>
    <scope>NUCLEOTIDE SEQUENCE [LARGE SCALE GENOMIC DNA]</scope>
    <source>
        <strain evidence="3">DSM 106435</strain>
    </source>
</reference>
<dbReference type="AlphaFoldDB" id="A0A345SUB9"/>
<accession>A0A345SUB9</accession>
<name>A0A345SUB9_9ACTN</name>
<feature type="transmembrane region" description="Helical" evidence="1">
    <location>
        <begin position="257"/>
        <end position="278"/>
    </location>
</feature>